<comment type="caution">
    <text evidence="3">The sequence shown here is derived from an EMBL/GenBank/DDBJ whole genome shotgun (WGS) entry which is preliminary data.</text>
</comment>
<dbReference type="InterPro" id="IPR036890">
    <property type="entry name" value="HATPase_C_sf"/>
</dbReference>
<organism evidence="3 4">
    <name type="scientific">Allonocardiopsis opalescens</name>
    <dbReference type="NCBI Taxonomy" id="1144618"/>
    <lineage>
        <taxon>Bacteria</taxon>
        <taxon>Bacillati</taxon>
        <taxon>Actinomycetota</taxon>
        <taxon>Actinomycetes</taxon>
        <taxon>Streptosporangiales</taxon>
        <taxon>Allonocardiopsis</taxon>
    </lineage>
</organism>
<feature type="domain" description="Histidine kinase/HSP90-like ATPase" evidence="2">
    <location>
        <begin position="14"/>
        <end position="124"/>
    </location>
</feature>
<reference evidence="3 4" key="1">
    <citation type="submission" date="2018-03" db="EMBL/GenBank/DDBJ databases">
        <title>Genomic Encyclopedia of Archaeal and Bacterial Type Strains, Phase II (KMG-II): from individual species to whole genera.</title>
        <authorList>
            <person name="Goeker M."/>
        </authorList>
    </citation>
    <scope>NUCLEOTIDE SEQUENCE [LARGE SCALE GENOMIC DNA]</scope>
    <source>
        <strain evidence="3 4">DSM 45601</strain>
    </source>
</reference>
<dbReference type="PANTHER" id="PTHR35526">
    <property type="entry name" value="ANTI-SIGMA-F FACTOR RSBW-RELATED"/>
    <property type="match status" value="1"/>
</dbReference>
<evidence type="ECO:0000313" key="3">
    <source>
        <dbReference type="EMBL" id="PRX96261.1"/>
    </source>
</evidence>
<sequence length="132" mass="14223">MHELILDKSISLPATDVMVGTARRFAAGILVGTPVVADAELIASELATNALRSVPAGGDAEFTVRVRLSTGLARIEVRDEGPDLWRPGADQVSGDDGERYGLAMVSLLASRFGARRDRAEHVVWAELSWQPR</sequence>
<proteinExistence type="predicted"/>
<dbReference type="Gene3D" id="3.30.565.10">
    <property type="entry name" value="Histidine kinase-like ATPase, C-terminal domain"/>
    <property type="match status" value="1"/>
</dbReference>
<dbReference type="EMBL" id="PVZC01000008">
    <property type="protein sequence ID" value="PRX96261.1"/>
    <property type="molecule type" value="Genomic_DNA"/>
</dbReference>
<dbReference type="Proteomes" id="UP000237846">
    <property type="component" value="Unassembled WGS sequence"/>
</dbReference>
<dbReference type="InterPro" id="IPR050267">
    <property type="entry name" value="Anti-sigma-factor_SerPK"/>
</dbReference>
<evidence type="ECO:0000256" key="1">
    <source>
        <dbReference type="ARBA" id="ARBA00022527"/>
    </source>
</evidence>
<protein>
    <recommendedName>
        <fullName evidence="2">Histidine kinase/HSP90-like ATPase domain-containing protein</fullName>
    </recommendedName>
</protein>
<dbReference type="SUPFAM" id="SSF55874">
    <property type="entry name" value="ATPase domain of HSP90 chaperone/DNA topoisomerase II/histidine kinase"/>
    <property type="match status" value="1"/>
</dbReference>
<keyword evidence="1" id="KW-0808">Transferase</keyword>
<dbReference type="CDD" id="cd16936">
    <property type="entry name" value="HATPase_RsbW-like"/>
    <property type="match status" value="1"/>
</dbReference>
<keyword evidence="1" id="KW-0418">Kinase</keyword>
<dbReference type="PANTHER" id="PTHR35526:SF3">
    <property type="entry name" value="ANTI-SIGMA-F FACTOR RSBW"/>
    <property type="match status" value="1"/>
</dbReference>
<gene>
    <name evidence="3" type="ORF">CLV72_108268</name>
</gene>
<keyword evidence="1" id="KW-0723">Serine/threonine-protein kinase</keyword>
<dbReference type="Pfam" id="PF13581">
    <property type="entry name" value="HATPase_c_2"/>
    <property type="match status" value="1"/>
</dbReference>
<dbReference type="InterPro" id="IPR003594">
    <property type="entry name" value="HATPase_dom"/>
</dbReference>
<accession>A0A2T0PXK6</accession>
<dbReference type="GO" id="GO:0004674">
    <property type="term" value="F:protein serine/threonine kinase activity"/>
    <property type="evidence" value="ECO:0007669"/>
    <property type="project" value="UniProtKB-KW"/>
</dbReference>
<dbReference type="AlphaFoldDB" id="A0A2T0PXK6"/>
<name>A0A2T0PXK6_9ACTN</name>
<evidence type="ECO:0000313" key="4">
    <source>
        <dbReference type="Proteomes" id="UP000237846"/>
    </source>
</evidence>
<keyword evidence="4" id="KW-1185">Reference proteome</keyword>
<evidence type="ECO:0000259" key="2">
    <source>
        <dbReference type="Pfam" id="PF13581"/>
    </source>
</evidence>